<sequence length="93" mass="10145">MLYVIMGKAKAAGTMKERVARRVAWQYPPGIRVKAEYWLMSGEPALVAIAEADDPAPIMMGIAAWDDFLDLTVVPALTAEQGLELARRMQPGG</sequence>
<protein>
    <submittedName>
        <fullName evidence="1">DUF3303 domain-containing protein</fullName>
    </submittedName>
</protein>
<reference evidence="1" key="1">
    <citation type="submission" date="2022-08" db="EMBL/GenBank/DDBJ databases">
        <title>Microvirga terrae sp. nov., isolated from soil.</title>
        <authorList>
            <person name="Kim K.H."/>
            <person name="Seo Y.L."/>
            <person name="Kim J.M."/>
            <person name="Lee J.K."/>
            <person name="Han D.M."/>
            <person name="Jeon C.O."/>
        </authorList>
    </citation>
    <scope>NUCLEOTIDE SEQUENCE</scope>
    <source>
        <strain evidence="1">R24</strain>
    </source>
</reference>
<dbReference type="RefSeq" id="WP_173946839.1">
    <property type="nucleotide sequence ID" value="NZ_CP102845.1"/>
</dbReference>
<dbReference type="InterPro" id="IPR021734">
    <property type="entry name" value="DUF3303"/>
</dbReference>
<dbReference type="Pfam" id="PF11746">
    <property type="entry name" value="DUF3303"/>
    <property type="match status" value="1"/>
</dbReference>
<name>A0ABY5RKP6_9HYPH</name>
<dbReference type="EMBL" id="CP102845">
    <property type="protein sequence ID" value="UVF17793.1"/>
    <property type="molecule type" value="Genomic_DNA"/>
</dbReference>
<dbReference type="Proteomes" id="UP001017257">
    <property type="component" value="Chromosome"/>
</dbReference>
<accession>A0ABY5RKP6</accession>
<evidence type="ECO:0000313" key="2">
    <source>
        <dbReference type="Proteomes" id="UP001017257"/>
    </source>
</evidence>
<proteinExistence type="predicted"/>
<keyword evidence="2" id="KW-1185">Reference proteome</keyword>
<gene>
    <name evidence="1" type="ORF">HPT29_014780</name>
</gene>
<evidence type="ECO:0000313" key="1">
    <source>
        <dbReference type="EMBL" id="UVF17793.1"/>
    </source>
</evidence>
<organism evidence="1 2">
    <name type="scientific">Microvirga terrae</name>
    <dbReference type="NCBI Taxonomy" id="2740529"/>
    <lineage>
        <taxon>Bacteria</taxon>
        <taxon>Pseudomonadati</taxon>
        <taxon>Pseudomonadota</taxon>
        <taxon>Alphaproteobacteria</taxon>
        <taxon>Hyphomicrobiales</taxon>
        <taxon>Methylobacteriaceae</taxon>
        <taxon>Microvirga</taxon>
    </lineage>
</organism>